<evidence type="ECO:0000313" key="8">
    <source>
        <dbReference type="Proteomes" id="UP000199441"/>
    </source>
</evidence>
<dbReference type="Gene3D" id="3.40.640.10">
    <property type="entry name" value="Type I PLP-dependent aspartate aminotransferase-like (Major domain)"/>
    <property type="match status" value="1"/>
</dbReference>
<evidence type="ECO:0000259" key="6">
    <source>
        <dbReference type="Pfam" id="PF00266"/>
    </source>
</evidence>
<evidence type="ECO:0000256" key="3">
    <source>
        <dbReference type="ARBA" id="ARBA00022898"/>
    </source>
</evidence>
<dbReference type="AlphaFoldDB" id="A0A1H2RF41"/>
<comment type="cofactor">
    <cofactor evidence="1 5">
        <name>pyridoxal 5'-phosphate</name>
        <dbReference type="ChEBI" id="CHEBI:597326"/>
    </cofactor>
</comment>
<evidence type="ECO:0000256" key="2">
    <source>
        <dbReference type="ARBA" id="ARBA00009236"/>
    </source>
</evidence>
<dbReference type="InterPro" id="IPR015421">
    <property type="entry name" value="PyrdxlP-dep_Trfase_major"/>
</dbReference>
<organism evidence="7 8">
    <name type="scientific">Litoreibacter albidus</name>
    <dbReference type="NCBI Taxonomy" id="670155"/>
    <lineage>
        <taxon>Bacteria</taxon>
        <taxon>Pseudomonadati</taxon>
        <taxon>Pseudomonadota</taxon>
        <taxon>Alphaproteobacteria</taxon>
        <taxon>Rhodobacterales</taxon>
        <taxon>Roseobacteraceae</taxon>
        <taxon>Litoreibacter</taxon>
    </lineage>
</organism>
<proteinExistence type="inferred from homology"/>
<dbReference type="InterPro" id="IPR015424">
    <property type="entry name" value="PyrdxlP-dep_Trfase"/>
</dbReference>
<reference evidence="8" key="1">
    <citation type="submission" date="2016-10" db="EMBL/GenBank/DDBJ databases">
        <authorList>
            <person name="Varghese N."/>
            <person name="Submissions S."/>
        </authorList>
    </citation>
    <scope>NUCLEOTIDE SEQUENCE [LARGE SCALE GENOMIC DNA]</scope>
    <source>
        <strain evidence="8">DSM 26922</strain>
    </source>
</reference>
<dbReference type="GO" id="GO:0008453">
    <property type="term" value="F:alanine-glyoxylate transaminase activity"/>
    <property type="evidence" value="ECO:0007669"/>
    <property type="project" value="TreeGrafter"/>
</dbReference>
<accession>A0A1H2RF41</accession>
<dbReference type="PIRSF" id="PIRSF000524">
    <property type="entry name" value="SPT"/>
    <property type="match status" value="1"/>
</dbReference>
<dbReference type="InterPro" id="IPR024169">
    <property type="entry name" value="SP_NH2Trfase/AEP_transaminase"/>
</dbReference>
<dbReference type="Proteomes" id="UP000199441">
    <property type="component" value="Unassembled WGS sequence"/>
</dbReference>
<dbReference type="EMBL" id="FNOI01000001">
    <property type="protein sequence ID" value="SDW17838.1"/>
    <property type="molecule type" value="Genomic_DNA"/>
</dbReference>
<dbReference type="InterPro" id="IPR000192">
    <property type="entry name" value="Aminotrans_V_dom"/>
</dbReference>
<dbReference type="Pfam" id="PF00266">
    <property type="entry name" value="Aminotran_5"/>
    <property type="match status" value="1"/>
</dbReference>
<name>A0A1H2RF41_9RHOB</name>
<evidence type="ECO:0000313" key="7">
    <source>
        <dbReference type="EMBL" id="SDW17838.1"/>
    </source>
</evidence>
<sequence length="404" mass="42938">MTNSPNLSHGRHTLAIPGPSVMPERVLQAMHRPAPNIYTGELIDLTYSLVPDLKAVAKTQGHVAMYIGNGHAAWEASLANVLEVGDKVLVPGAAQFSLGWAETARRRGLLVDQLDFGRRNAIDPQAVEDALRADSTHDIKAVLVVQTDTASSAKSDLAAIRAAMDAAGHPALLCVDSIACLGCDDMQMDAWGVDVMVTGSQKGLMVPPGMCFVFFNDKAVAARQKMSRVSSYWDWHPRANPEGYYQMSCGTAPTHHFYGLRVALDMIVHEEGMDNVLARHATLARAVWAACDAWGQGGPLEMNISDPAARSHAVTALRIGAPHGTDLRNWLIANAGVTLGIGLGMATEDDAYSDGFFRIGHMGHINTHMMLGTLGAIDAGLKALRIPHGDGALAAAAQVCAAPS</sequence>
<dbReference type="PANTHER" id="PTHR21152">
    <property type="entry name" value="AMINOTRANSFERASE CLASS V"/>
    <property type="match status" value="1"/>
</dbReference>
<dbReference type="GO" id="GO:0019265">
    <property type="term" value="P:glycine biosynthetic process, by transamination of glyoxylate"/>
    <property type="evidence" value="ECO:0007669"/>
    <property type="project" value="TreeGrafter"/>
</dbReference>
<dbReference type="STRING" id="670155.SAMN04488001_0477"/>
<dbReference type="RefSeq" id="WP_089943823.1">
    <property type="nucleotide sequence ID" value="NZ_FNOI01000001.1"/>
</dbReference>
<dbReference type="PANTHER" id="PTHR21152:SF40">
    <property type="entry name" value="ALANINE--GLYOXYLATE AMINOTRANSFERASE"/>
    <property type="match status" value="1"/>
</dbReference>
<dbReference type="InterPro" id="IPR015422">
    <property type="entry name" value="PyrdxlP-dep_Trfase_small"/>
</dbReference>
<keyword evidence="8" id="KW-1185">Reference proteome</keyword>
<evidence type="ECO:0000256" key="5">
    <source>
        <dbReference type="PIRSR" id="PIRSR000524-50"/>
    </source>
</evidence>
<dbReference type="Gene3D" id="3.90.1150.10">
    <property type="entry name" value="Aspartate Aminotransferase, domain 1"/>
    <property type="match status" value="1"/>
</dbReference>
<keyword evidence="7" id="KW-0670">Pyruvate</keyword>
<feature type="binding site" evidence="4">
    <location>
        <position position="358"/>
    </location>
    <ligand>
        <name>substrate</name>
    </ligand>
</feature>
<dbReference type="OrthoDB" id="389074at2"/>
<dbReference type="SUPFAM" id="SSF53383">
    <property type="entry name" value="PLP-dependent transferases"/>
    <property type="match status" value="1"/>
</dbReference>
<keyword evidence="3 5" id="KW-0663">Pyridoxal phosphate</keyword>
<dbReference type="GO" id="GO:0004760">
    <property type="term" value="F:L-serine-pyruvate transaminase activity"/>
    <property type="evidence" value="ECO:0007669"/>
    <property type="project" value="TreeGrafter"/>
</dbReference>
<comment type="similarity">
    <text evidence="2">Belongs to the class-V pyridoxal-phosphate-dependent aminotransferase family.</text>
</comment>
<evidence type="ECO:0000256" key="4">
    <source>
        <dbReference type="PIRSR" id="PIRSR000524-1"/>
    </source>
</evidence>
<protein>
    <submittedName>
        <fullName evidence="7">Alanine-glyoxylate transaminase / serine-glyoxylate transaminase / serine-pyruvate transaminase</fullName>
    </submittedName>
</protein>
<feature type="modified residue" description="N6-(pyridoxal phosphate)lysine" evidence="5">
    <location>
        <position position="202"/>
    </location>
</feature>
<feature type="domain" description="Aminotransferase class V" evidence="6">
    <location>
        <begin position="77"/>
        <end position="343"/>
    </location>
</feature>
<dbReference type="FunFam" id="3.90.1150.10:FF:000204">
    <property type="entry name" value="Hypothetical aminotransferase"/>
    <property type="match status" value="1"/>
</dbReference>
<gene>
    <name evidence="7" type="ORF">SAMN04488001_0477</name>
</gene>
<evidence type="ECO:0000256" key="1">
    <source>
        <dbReference type="ARBA" id="ARBA00001933"/>
    </source>
</evidence>